<dbReference type="Proteomes" id="UP000489961">
    <property type="component" value="Unassembled WGS sequence"/>
</dbReference>
<evidence type="ECO:0008006" key="3">
    <source>
        <dbReference type="Google" id="ProtNLM"/>
    </source>
</evidence>
<name>A0A811GG26_9GAMM</name>
<dbReference type="InterPro" id="IPR025409">
    <property type="entry name" value="DUF4303"/>
</dbReference>
<evidence type="ECO:0000313" key="2">
    <source>
        <dbReference type="Proteomes" id="UP000489961"/>
    </source>
</evidence>
<dbReference type="Pfam" id="PF14136">
    <property type="entry name" value="DUF4303"/>
    <property type="match status" value="1"/>
</dbReference>
<proteinExistence type="predicted"/>
<comment type="caution">
    <text evidence="1">The sequence shown here is derived from an EMBL/GenBank/DDBJ whole genome shotgun (WGS) entry which is preliminary data.</text>
</comment>
<sequence length="288" mass="33383">MLEHIPLLQEALIEEFYALYDQYHDDDIYACALVFNEYLVLDCLAVSTTRSLFSEHEDPAQYLSEHDQWDVSKWRYRSSYSSESRFTQFKLLLADYLKTTHIFGNQLLEQHTYGQTTLELIITAFKQAKEACTDSYGLNTHSVVFFISLPQQPKVAVHSAECLNKSSPLLNEFLRHYALHTLPKHPKSKLKLSQTEKDLLVDLAQMVEIEPYDYLHISQQAYLLTLESTFMDSNPYIQKLVQTIAAMDTGMQNGCALEKNEILERIEQFYHANHNPTLLDNDHFSNLS</sequence>
<dbReference type="RefSeq" id="WP_174559967.1">
    <property type="nucleotide sequence ID" value="NZ_CADDTS010000035.1"/>
</dbReference>
<evidence type="ECO:0000313" key="1">
    <source>
        <dbReference type="EMBL" id="CAB1217462.1"/>
    </source>
</evidence>
<dbReference type="EMBL" id="CADDTS010000035">
    <property type="protein sequence ID" value="CAB1217462.1"/>
    <property type="molecule type" value="Genomic_DNA"/>
</dbReference>
<reference evidence="1 2" key="1">
    <citation type="submission" date="2020-02" db="EMBL/GenBank/DDBJ databases">
        <authorList>
            <person name="Chaudhuri R."/>
        </authorList>
    </citation>
    <scope>NUCLEOTIDE SEQUENCE [LARGE SCALE GENOMIC DNA]</scope>
    <source>
        <strain evidence="1">SFB21</strain>
    </source>
</reference>
<dbReference type="AlphaFoldDB" id="A0A811GG26"/>
<protein>
    <recommendedName>
        <fullName evidence="3">DUF4303 domain-containing protein</fullName>
    </recommendedName>
</protein>
<organism evidence="1 2">
    <name type="scientific">Acinetobacter bouvetii</name>
    <dbReference type="NCBI Taxonomy" id="202951"/>
    <lineage>
        <taxon>Bacteria</taxon>
        <taxon>Pseudomonadati</taxon>
        <taxon>Pseudomonadota</taxon>
        <taxon>Gammaproteobacteria</taxon>
        <taxon>Moraxellales</taxon>
        <taxon>Moraxellaceae</taxon>
        <taxon>Acinetobacter</taxon>
    </lineage>
</organism>
<accession>A0A811GG26</accession>
<gene>
    <name evidence="1" type="ORF">SFB21_2102</name>
</gene>